<dbReference type="NCBIfam" id="TIGR02453">
    <property type="entry name" value="TIGR02453 family protein"/>
    <property type="match status" value="1"/>
</dbReference>
<protein>
    <submittedName>
        <fullName evidence="1">Uncharacterized protein</fullName>
    </submittedName>
</protein>
<dbReference type="EMBL" id="CDOE01000026">
    <property type="protein sequence ID" value="CEN33043.1"/>
    <property type="molecule type" value="Genomic_DNA"/>
</dbReference>
<dbReference type="AlphaFoldDB" id="A0A0B7H5Z2"/>
<dbReference type="InterPro" id="IPR015996">
    <property type="entry name" value="UCP028451"/>
</dbReference>
<dbReference type="Pfam" id="PF09365">
    <property type="entry name" value="DUF2461"/>
    <property type="match status" value="1"/>
</dbReference>
<organism evidence="1 2">
    <name type="scientific">Capnocytophaga canimorsus</name>
    <dbReference type="NCBI Taxonomy" id="28188"/>
    <lineage>
        <taxon>Bacteria</taxon>
        <taxon>Pseudomonadati</taxon>
        <taxon>Bacteroidota</taxon>
        <taxon>Flavobacteriia</taxon>
        <taxon>Flavobacteriales</taxon>
        <taxon>Flavobacteriaceae</taxon>
        <taxon>Capnocytophaga</taxon>
    </lineage>
</organism>
<dbReference type="Proteomes" id="UP000044026">
    <property type="component" value="Unassembled WGS sequence"/>
</dbReference>
<dbReference type="PIRSF" id="PIRSF028451">
    <property type="entry name" value="UCP028451"/>
    <property type="match status" value="1"/>
</dbReference>
<dbReference type="PANTHER" id="PTHR36452:SF1">
    <property type="entry name" value="DUF2461 DOMAIN-CONTAINING PROTEIN"/>
    <property type="match status" value="1"/>
</dbReference>
<dbReference type="PANTHER" id="PTHR36452">
    <property type="entry name" value="CHROMOSOME 12, WHOLE GENOME SHOTGUN SEQUENCE"/>
    <property type="match status" value="1"/>
</dbReference>
<gene>
    <name evidence="1" type="ORF">CCAN12_320005</name>
</gene>
<dbReference type="RefSeq" id="WP_041998682.1">
    <property type="nucleotide sequence ID" value="NZ_CP022382.1"/>
</dbReference>
<dbReference type="GeneID" id="69579733"/>
<accession>A0A0B7H5Z2</accession>
<name>A0A0B7H5Z2_9FLAO</name>
<evidence type="ECO:0000313" key="2">
    <source>
        <dbReference type="Proteomes" id="UP000044026"/>
    </source>
</evidence>
<reference evidence="1 2" key="1">
    <citation type="submission" date="2015-01" db="EMBL/GenBank/DDBJ databases">
        <authorList>
            <person name="Xiang T."/>
            <person name="Song Y."/>
            <person name="Huang L."/>
            <person name="Wang B."/>
            <person name="Wu P."/>
        </authorList>
    </citation>
    <scope>NUCLEOTIDE SEQUENCE [LARGE SCALE GENOMIC DNA]</scope>
    <source>
        <strain evidence="1 2">Cc12</strain>
    </source>
</reference>
<evidence type="ECO:0000313" key="1">
    <source>
        <dbReference type="EMBL" id="CEN33043.1"/>
    </source>
</evidence>
<sequence>MKTTLEFLKQLAKNNNRDWFLQHKAQYESVAKSNKRFFEALYQQMQHHDSLERIHIFRIYKDVRFSKDKTPYKNNFGVAFSRTKPLLRGGYYLHLEPEKSFVGGGFWAPEPADLHRIRKEFEIDETSIKAITEDSTFKKYFGELQGEDGVKTAPKGFDKNHPAIALIKKKQYVVKRSFTDDEVCSMDFQKEVIATFLAMRPFFDYMSEVLTTDLNGTPIIY</sequence>
<proteinExistence type="predicted"/>
<dbReference type="InterPro" id="IPR012808">
    <property type="entry name" value="CHP02453"/>
</dbReference>